<dbReference type="Proteomes" id="UP000326777">
    <property type="component" value="Genome"/>
</dbReference>
<protein>
    <submittedName>
        <fullName evidence="1">Uncharacterized protein</fullName>
    </submittedName>
</protein>
<name>A0A5P8PJ57_9CAUD</name>
<evidence type="ECO:0000313" key="1">
    <source>
        <dbReference type="EMBL" id="QFR56090.1"/>
    </source>
</evidence>
<reference evidence="2" key="1">
    <citation type="submission" date="2019-06" db="EMBL/GenBank/DDBJ databases">
        <title>Complete genome sequence of Serratia marcescens phage Muldoon.</title>
        <authorList>
            <person name="Campbell S."/>
            <person name="Atkinson C."/>
            <person name="Moreland R."/>
            <person name="Liu M."/>
            <person name="Ramsey J."/>
            <person name="Leavitt J."/>
        </authorList>
    </citation>
    <scope>NUCLEOTIDE SEQUENCE [LARGE SCALE GENOMIC DNA]</scope>
</reference>
<accession>A0A5P8PJ57</accession>
<keyword evidence="2" id="KW-1185">Reference proteome</keyword>
<gene>
    <name evidence="1" type="ORF">CPT_Muldoon_139</name>
</gene>
<proteinExistence type="predicted"/>
<organism evidence="1 2">
    <name type="scientific">Serratia phage Muldoon</name>
    <dbReference type="NCBI Taxonomy" id="2601678"/>
    <lineage>
        <taxon>Viruses</taxon>
        <taxon>Duplodnaviria</taxon>
        <taxon>Heunggongvirae</taxon>
        <taxon>Uroviricota</taxon>
        <taxon>Caudoviricetes</taxon>
        <taxon>Muldoonvirus</taxon>
        <taxon>Muldoonvirus muldoon</taxon>
    </lineage>
</organism>
<sequence length="77" mass="8749">MKITRVALTVNLPVYQLNDIAPPEFDKIAVRSDFIVGLVEVNGVVKVTYQSRNGRLASVFVMQTFAEIFEQIKEYEV</sequence>
<evidence type="ECO:0000313" key="2">
    <source>
        <dbReference type="Proteomes" id="UP000326777"/>
    </source>
</evidence>
<dbReference type="EMBL" id="MN095771">
    <property type="protein sequence ID" value="QFR56090.1"/>
    <property type="molecule type" value="Genomic_DNA"/>
</dbReference>